<evidence type="ECO:0000313" key="1">
    <source>
        <dbReference type="EMBL" id="KAH7049310.1"/>
    </source>
</evidence>
<keyword evidence="2" id="KW-1185">Reference proteome</keyword>
<dbReference type="EMBL" id="JAGTJR010000014">
    <property type="protein sequence ID" value="KAH7049310.1"/>
    <property type="molecule type" value="Genomic_DNA"/>
</dbReference>
<protein>
    <recommendedName>
        <fullName evidence="3">Transcription factor domain-containing protein</fullName>
    </recommendedName>
</protein>
<organism evidence="1 2">
    <name type="scientific">Macrophomina phaseolina</name>
    <dbReference type="NCBI Taxonomy" id="35725"/>
    <lineage>
        <taxon>Eukaryota</taxon>
        <taxon>Fungi</taxon>
        <taxon>Dikarya</taxon>
        <taxon>Ascomycota</taxon>
        <taxon>Pezizomycotina</taxon>
        <taxon>Dothideomycetes</taxon>
        <taxon>Dothideomycetes incertae sedis</taxon>
        <taxon>Botryosphaeriales</taxon>
        <taxon>Botryosphaeriaceae</taxon>
        <taxon>Macrophomina</taxon>
    </lineage>
</organism>
<name>A0ABQ8GCC9_9PEZI</name>
<gene>
    <name evidence="1" type="ORF">B0J12DRAFT_101171</name>
</gene>
<sequence length="518" mass="58363">MSQQLPHRRAKGDLNFVFYSDHAQPTVEHPQRAPCRSSRLLFVEVRGARARRRQTLQYDRSTRELKSHVMLVTNEKRQRRTGDGTTSQVMAVSRVPAGLHAGIISDISQEHVDPFNALPVEGTPELHEALRYYFENYPGVTPLVDDDRVCHSNTYERERMQWSRVQFSICSNERASYYILLFAWQLMKDLSGNLRSMTFVTRRYWAWALQALREDMPIGKTGTSIPESYVGIVTCTCVASSWLGAWEDSRTHLKGFLALINARGGLSTFSPIGQRTLKWVEYHPHSADLTRPLLPRLPLQALPPALVTLARTAHARTMEHLPQSYADSNLAVIFRQLHEVSLGRAGFERAPVASVVDDVEHNILEALAQSKDKATSDMVYLALLHSTQIYVWGALTTAHRGLPLNGLFVARLVGALNTLGLVDTWRARAPLESLLWALFVGWTAASQLMGDEEGAMASATWLLNMAFKTMEALSISEEGGLREVLHSFPWSDHFCLEPCKSLWNMFLHREGLEAASEQ</sequence>
<accession>A0ABQ8GCC9</accession>
<dbReference type="PANTHER" id="PTHR37540:SF5">
    <property type="entry name" value="TRANSCRIPTION FACTOR DOMAIN-CONTAINING PROTEIN"/>
    <property type="match status" value="1"/>
</dbReference>
<reference evidence="1 2" key="1">
    <citation type="journal article" date="2021" name="Nat. Commun.">
        <title>Genetic determinants of endophytism in the Arabidopsis root mycobiome.</title>
        <authorList>
            <person name="Mesny F."/>
            <person name="Miyauchi S."/>
            <person name="Thiergart T."/>
            <person name="Pickel B."/>
            <person name="Atanasova L."/>
            <person name="Karlsson M."/>
            <person name="Huettel B."/>
            <person name="Barry K.W."/>
            <person name="Haridas S."/>
            <person name="Chen C."/>
            <person name="Bauer D."/>
            <person name="Andreopoulos W."/>
            <person name="Pangilinan J."/>
            <person name="LaButti K."/>
            <person name="Riley R."/>
            <person name="Lipzen A."/>
            <person name="Clum A."/>
            <person name="Drula E."/>
            <person name="Henrissat B."/>
            <person name="Kohler A."/>
            <person name="Grigoriev I.V."/>
            <person name="Martin F.M."/>
            <person name="Hacquard S."/>
        </authorList>
    </citation>
    <scope>NUCLEOTIDE SEQUENCE [LARGE SCALE GENOMIC DNA]</scope>
    <source>
        <strain evidence="1 2">MPI-SDFR-AT-0080</strain>
    </source>
</reference>
<proteinExistence type="predicted"/>
<evidence type="ECO:0008006" key="3">
    <source>
        <dbReference type="Google" id="ProtNLM"/>
    </source>
</evidence>
<dbReference type="Proteomes" id="UP000774617">
    <property type="component" value="Unassembled WGS sequence"/>
</dbReference>
<evidence type="ECO:0000313" key="2">
    <source>
        <dbReference type="Proteomes" id="UP000774617"/>
    </source>
</evidence>
<comment type="caution">
    <text evidence="1">The sequence shown here is derived from an EMBL/GenBank/DDBJ whole genome shotgun (WGS) entry which is preliminary data.</text>
</comment>
<dbReference type="PANTHER" id="PTHR37540">
    <property type="entry name" value="TRANSCRIPTION FACTOR (ACR-2), PUTATIVE-RELATED-RELATED"/>
    <property type="match status" value="1"/>
</dbReference>